<dbReference type="SUPFAM" id="SSF103473">
    <property type="entry name" value="MFS general substrate transporter"/>
    <property type="match status" value="1"/>
</dbReference>
<evidence type="ECO:0000313" key="2">
    <source>
        <dbReference type="EMBL" id="KAG1532413.1"/>
    </source>
</evidence>
<evidence type="ECO:0008006" key="4">
    <source>
        <dbReference type="Google" id="ProtNLM"/>
    </source>
</evidence>
<reference evidence="2 3" key="1">
    <citation type="journal article" date="2020" name="Microb. Genom.">
        <title>Genetic diversity of clinical and environmental Mucorales isolates obtained from an investigation of mucormycosis cases among solid organ transplant recipients.</title>
        <authorList>
            <person name="Nguyen M.H."/>
            <person name="Kaul D."/>
            <person name="Muto C."/>
            <person name="Cheng S.J."/>
            <person name="Richter R.A."/>
            <person name="Bruno V.M."/>
            <person name="Liu G."/>
            <person name="Beyhan S."/>
            <person name="Sundermann A.J."/>
            <person name="Mounaud S."/>
            <person name="Pasculle A.W."/>
            <person name="Nierman W.C."/>
            <person name="Driscoll E."/>
            <person name="Cumbie R."/>
            <person name="Clancy C.J."/>
            <person name="Dupont C.L."/>
        </authorList>
    </citation>
    <scope>NUCLEOTIDE SEQUENCE [LARGE SCALE GENOMIC DNA]</scope>
    <source>
        <strain evidence="2 3">GL24</strain>
    </source>
</reference>
<evidence type="ECO:0000313" key="3">
    <source>
        <dbReference type="Proteomes" id="UP000740926"/>
    </source>
</evidence>
<keyword evidence="3" id="KW-1185">Reference proteome</keyword>
<keyword evidence="1" id="KW-0472">Membrane</keyword>
<organism evidence="2 3">
    <name type="scientific">Rhizopus delemar</name>
    <dbReference type="NCBI Taxonomy" id="936053"/>
    <lineage>
        <taxon>Eukaryota</taxon>
        <taxon>Fungi</taxon>
        <taxon>Fungi incertae sedis</taxon>
        <taxon>Mucoromycota</taxon>
        <taxon>Mucoromycotina</taxon>
        <taxon>Mucoromycetes</taxon>
        <taxon>Mucorales</taxon>
        <taxon>Mucorineae</taxon>
        <taxon>Rhizopodaceae</taxon>
        <taxon>Rhizopus</taxon>
    </lineage>
</organism>
<feature type="transmembrane region" description="Helical" evidence="1">
    <location>
        <begin position="43"/>
        <end position="63"/>
    </location>
</feature>
<keyword evidence="1" id="KW-0812">Transmembrane</keyword>
<feature type="transmembrane region" description="Helical" evidence="1">
    <location>
        <begin position="12"/>
        <end position="37"/>
    </location>
</feature>
<proteinExistence type="predicted"/>
<gene>
    <name evidence="2" type="ORF">G6F50_016227</name>
</gene>
<accession>A0A9P6XTV7</accession>
<protein>
    <recommendedName>
        <fullName evidence="4">Major facilitator superfamily (MFS) profile domain-containing protein</fullName>
    </recommendedName>
</protein>
<comment type="caution">
    <text evidence="2">The sequence shown here is derived from an EMBL/GenBank/DDBJ whole genome shotgun (WGS) entry which is preliminary data.</text>
</comment>
<dbReference type="EMBL" id="JAANIU010009928">
    <property type="protein sequence ID" value="KAG1532413.1"/>
    <property type="molecule type" value="Genomic_DNA"/>
</dbReference>
<dbReference type="Proteomes" id="UP000740926">
    <property type="component" value="Unassembled WGS sequence"/>
</dbReference>
<name>A0A9P6XTV7_9FUNG</name>
<dbReference type="AlphaFoldDB" id="A0A9P6XTV7"/>
<keyword evidence="1" id="KW-1133">Transmembrane helix</keyword>
<sequence length="78" mass="7434">MGVMRAATDAPGLASSVNVGAFNLGNAVGAAAGGAVISAGMGYAAVPIAGAVIAVAGRVLGLVQRAANQRRRLAVQGC</sequence>
<dbReference type="InterPro" id="IPR036259">
    <property type="entry name" value="MFS_trans_sf"/>
</dbReference>
<evidence type="ECO:0000256" key="1">
    <source>
        <dbReference type="SAM" id="Phobius"/>
    </source>
</evidence>